<dbReference type="RefSeq" id="WP_252551568.1">
    <property type="nucleotide sequence ID" value="NZ_CP099468.1"/>
</dbReference>
<evidence type="ECO:0000313" key="2">
    <source>
        <dbReference type="EMBL" id="USQ86230.1"/>
    </source>
</evidence>
<evidence type="ECO:0000313" key="3">
    <source>
        <dbReference type="Proteomes" id="UP001056374"/>
    </source>
</evidence>
<evidence type="ECO:0000256" key="1">
    <source>
        <dbReference type="SAM" id="SignalP"/>
    </source>
</evidence>
<accession>A0ABY4ZBA0</accession>
<feature type="signal peptide" evidence="1">
    <location>
        <begin position="1"/>
        <end position="34"/>
    </location>
</feature>
<keyword evidence="1" id="KW-0732">Signal</keyword>
<gene>
    <name evidence="2" type="ORF">NFX46_22520</name>
</gene>
<dbReference type="EMBL" id="CP099468">
    <property type="protein sequence ID" value="USQ86230.1"/>
    <property type="molecule type" value="Genomic_DNA"/>
</dbReference>
<dbReference type="PROSITE" id="PS51318">
    <property type="entry name" value="TAT"/>
    <property type="match status" value="1"/>
</dbReference>
<organism evidence="2 3">
    <name type="scientific">Streptomyces phaeoluteigriseus</name>
    <dbReference type="NCBI Taxonomy" id="114686"/>
    <lineage>
        <taxon>Bacteria</taxon>
        <taxon>Bacillati</taxon>
        <taxon>Actinomycetota</taxon>
        <taxon>Actinomycetes</taxon>
        <taxon>Kitasatosporales</taxon>
        <taxon>Streptomycetaceae</taxon>
        <taxon>Streptomyces</taxon>
        <taxon>Streptomyces aurantiacus group</taxon>
    </lineage>
</organism>
<name>A0ABY4ZBA0_9ACTN</name>
<sequence>MTVSMRVRRLVAGTAATGLLAGGAALGMSTTANAAPAPSSVTSVVTGDHHDRHDKCKWQKGHWEKKWVKGHWEKKQVHHKTWHKGHHDKHGTWHQGSWEHHYTYKWIHVPGHWDHHWVKGHWDCKHH</sequence>
<keyword evidence="3" id="KW-1185">Reference proteome</keyword>
<feature type="chain" id="PRO_5047548023" description="BcpO-related WXXGXW repeat protein" evidence="1">
    <location>
        <begin position="35"/>
        <end position="127"/>
    </location>
</feature>
<proteinExistence type="predicted"/>
<dbReference type="InterPro" id="IPR006311">
    <property type="entry name" value="TAT_signal"/>
</dbReference>
<evidence type="ECO:0008006" key="4">
    <source>
        <dbReference type="Google" id="ProtNLM"/>
    </source>
</evidence>
<reference evidence="2" key="1">
    <citation type="submission" date="2022-06" db="EMBL/GenBank/DDBJ databases">
        <title>Complete genome sequence of soil microorganisms Streptomyces sp. Qhu-M197 isolated from Alpine meadows habitats on the Tibetan Plateau.</title>
        <authorList>
            <person name="Zhang B."/>
            <person name="Xiang X."/>
            <person name="Fan J."/>
        </authorList>
    </citation>
    <scope>NUCLEOTIDE SEQUENCE</scope>
    <source>
        <strain evidence="2">Qhu-M197</strain>
    </source>
</reference>
<dbReference type="Proteomes" id="UP001056374">
    <property type="component" value="Chromosome"/>
</dbReference>
<protein>
    <recommendedName>
        <fullName evidence="4">BcpO-related WXXGXW repeat protein</fullName>
    </recommendedName>
</protein>